<reference evidence="2" key="1">
    <citation type="submission" date="2023-10" db="EMBL/GenBank/DDBJ databases">
        <title>Chromosome-level genome of the transformable northern wattle, Acacia crassicarpa.</title>
        <authorList>
            <person name="Massaro I."/>
            <person name="Sinha N.R."/>
            <person name="Poethig S."/>
            <person name="Leichty A.R."/>
        </authorList>
    </citation>
    <scope>NUCLEOTIDE SEQUENCE</scope>
    <source>
        <strain evidence="2">Acra3RX</strain>
        <tissue evidence="2">Leaf</tissue>
    </source>
</reference>
<feature type="compositionally biased region" description="Polar residues" evidence="1">
    <location>
        <begin position="560"/>
        <end position="578"/>
    </location>
</feature>
<comment type="caution">
    <text evidence="2">The sequence shown here is derived from an EMBL/GenBank/DDBJ whole genome shotgun (WGS) entry which is preliminary data.</text>
</comment>
<feature type="compositionally biased region" description="Basic and acidic residues" evidence="1">
    <location>
        <begin position="142"/>
        <end position="163"/>
    </location>
</feature>
<dbReference type="PANTHER" id="PTHR33673">
    <property type="entry name" value="SUPPRESSOR SRP40-LIKE PROTEIN"/>
    <property type="match status" value="1"/>
</dbReference>
<feature type="region of interest" description="Disordered" evidence="1">
    <location>
        <begin position="340"/>
        <end position="402"/>
    </location>
</feature>
<feature type="compositionally biased region" description="Polar residues" evidence="1">
    <location>
        <begin position="380"/>
        <end position="397"/>
    </location>
</feature>
<feature type="compositionally biased region" description="Basic and acidic residues" evidence="1">
    <location>
        <begin position="40"/>
        <end position="50"/>
    </location>
</feature>
<feature type="compositionally biased region" description="Polar residues" evidence="1">
    <location>
        <begin position="1"/>
        <end position="13"/>
    </location>
</feature>
<feature type="compositionally biased region" description="Polar residues" evidence="1">
    <location>
        <begin position="89"/>
        <end position="107"/>
    </location>
</feature>
<keyword evidence="3" id="KW-1185">Reference proteome</keyword>
<sequence>MQQGPSSMSNADLGSTHLPQDPFQVQPNMNNMESAGIAQKAKEKYNHENEMSSSDMKINPRNIAGVEQESVSSSSPTTDVASDIGKASGANSPTFSDTQQGPSSMSNVDLGKMHLPEDPIQVQPNMNNMESAGVAQKVEEKYDHENEMNSSDVRTDPRNKAGVEQESVVSSSLRTDVAADIGKASGANSPAFSDMQQGPSSMSNADLGKTHLLEDPFQVQPNMNNMESAGVAQKVEEKYDQENEMNSSDMRTGPRNIAGVEQESMASSSLTTDVAADIGKASGANSPAFSDMQQGHSIMSNADLGKTHLLEDPFQVRPNMNSMESAGVAQKVEEKYDHENEMNNSDMRTNPRNTAGVEQESVASSSLTTDRVADIGKASGANSPAVNPSQNFQSGGSQYPEIQKPPLQVMEDNVPSGSFYKIPSHVFNRTSANVPEWSIASNDSLFSIHTGTMSFTREVPWFKSGELDKYGDMIMPGLPNSFQSNHLLPGNKFNDMSQRTAEQDQGIMEAKAAETMREVIMENTQKNTREEPPIIDDEDGTSQAKVLSDPNNKSGHSDVSAKSFSFQPLTGDGSQRKNGSSKHGEKKAEKQRAEESKTGAEALNSAQKAWNKRWRLSCFACCAFCR</sequence>
<feature type="region of interest" description="Disordered" evidence="1">
    <location>
        <begin position="142"/>
        <end position="207"/>
    </location>
</feature>
<proteinExistence type="predicted"/>
<evidence type="ECO:0000256" key="1">
    <source>
        <dbReference type="SAM" id="MobiDB-lite"/>
    </source>
</evidence>
<feature type="compositionally biased region" description="Basic and acidic residues" evidence="1">
    <location>
        <begin position="582"/>
        <end position="598"/>
    </location>
</feature>
<dbReference type="AlphaFoldDB" id="A0AAE1MAF8"/>
<feature type="compositionally biased region" description="Polar residues" evidence="1">
    <location>
        <begin position="69"/>
        <end position="80"/>
    </location>
</feature>
<evidence type="ECO:0000313" key="2">
    <source>
        <dbReference type="EMBL" id="KAK4252521.1"/>
    </source>
</evidence>
<evidence type="ECO:0000313" key="3">
    <source>
        <dbReference type="Proteomes" id="UP001293593"/>
    </source>
</evidence>
<protein>
    <submittedName>
        <fullName evidence="2">Uncharacterized protein</fullName>
    </submittedName>
</protein>
<feature type="compositionally biased region" description="Polar residues" evidence="1">
    <location>
        <begin position="23"/>
        <end position="33"/>
    </location>
</feature>
<feature type="compositionally biased region" description="Polar residues" evidence="1">
    <location>
        <begin position="541"/>
        <end position="554"/>
    </location>
</feature>
<feature type="region of interest" description="Disordered" evidence="1">
    <location>
        <begin position="523"/>
        <end position="606"/>
    </location>
</feature>
<dbReference type="Proteomes" id="UP001293593">
    <property type="component" value="Unassembled WGS sequence"/>
</dbReference>
<feature type="region of interest" description="Disordered" evidence="1">
    <location>
        <begin position="1"/>
        <end position="125"/>
    </location>
</feature>
<name>A0AAE1MAF8_9FABA</name>
<accession>A0AAE1MAF8</accession>
<feature type="compositionally biased region" description="Polar residues" evidence="1">
    <location>
        <begin position="342"/>
        <end position="353"/>
    </location>
</feature>
<dbReference type="PANTHER" id="PTHR33673:SF38">
    <property type="entry name" value="CHROMODOMAIN-HELICASE-DNA-BINDING PROTEIN 7-LIKE"/>
    <property type="match status" value="1"/>
</dbReference>
<organism evidence="2 3">
    <name type="scientific">Acacia crassicarpa</name>
    <name type="common">northern wattle</name>
    <dbReference type="NCBI Taxonomy" id="499986"/>
    <lineage>
        <taxon>Eukaryota</taxon>
        <taxon>Viridiplantae</taxon>
        <taxon>Streptophyta</taxon>
        <taxon>Embryophyta</taxon>
        <taxon>Tracheophyta</taxon>
        <taxon>Spermatophyta</taxon>
        <taxon>Magnoliopsida</taxon>
        <taxon>eudicotyledons</taxon>
        <taxon>Gunneridae</taxon>
        <taxon>Pentapetalae</taxon>
        <taxon>rosids</taxon>
        <taxon>fabids</taxon>
        <taxon>Fabales</taxon>
        <taxon>Fabaceae</taxon>
        <taxon>Caesalpinioideae</taxon>
        <taxon>mimosoid clade</taxon>
        <taxon>Acacieae</taxon>
        <taxon>Acacia</taxon>
    </lineage>
</organism>
<gene>
    <name evidence="2" type="ORF">QN277_014512</name>
</gene>
<dbReference type="EMBL" id="JAWXYG010000023">
    <property type="protein sequence ID" value="KAK4252521.1"/>
    <property type="molecule type" value="Genomic_DNA"/>
</dbReference>
<feature type="compositionally biased region" description="Polar residues" evidence="1">
    <location>
        <begin position="186"/>
        <end position="204"/>
    </location>
</feature>